<dbReference type="RefSeq" id="WP_048081856.1">
    <property type="nucleotide sequence ID" value="NZ_JAPVER010000020.1"/>
</dbReference>
<proteinExistence type="predicted"/>
<organism evidence="1 3">
    <name type="scientific">Methanobacterium veterum</name>
    <dbReference type="NCBI Taxonomy" id="408577"/>
    <lineage>
        <taxon>Archaea</taxon>
        <taxon>Methanobacteriati</taxon>
        <taxon>Methanobacteriota</taxon>
        <taxon>Methanomada group</taxon>
        <taxon>Methanobacteria</taxon>
        <taxon>Methanobacteriales</taxon>
        <taxon>Methanobacteriaceae</taxon>
        <taxon>Methanobacterium</taxon>
    </lineage>
</organism>
<accession>A0A9E4ZZP8</accession>
<sequence length="67" mass="7704">MREVTSEDVITSLKGVSYPATKKEMVEQAKKNNASDDIVHVIENLPREKFRTTVDIATLFEDKSRRH</sequence>
<dbReference type="EMBL" id="JAPVES010000025">
    <property type="protein sequence ID" value="MCZ3371583.1"/>
    <property type="molecule type" value="Genomic_DNA"/>
</dbReference>
<dbReference type="Proteomes" id="UP001074446">
    <property type="component" value="Unassembled WGS sequence"/>
</dbReference>
<dbReference type="Pfam" id="PF11387">
    <property type="entry name" value="DUF2795"/>
    <property type="match status" value="1"/>
</dbReference>
<dbReference type="AlphaFoldDB" id="A0A9E4ZZP8"/>
<evidence type="ECO:0000313" key="3">
    <source>
        <dbReference type="Proteomes" id="UP001068021"/>
    </source>
</evidence>
<protein>
    <submittedName>
        <fullName evidence="1">DUF2795 domain-containing protein</fullName>
    </submittedName>
</protein>
<comment type="caution">
    <text evidence="1">The sequence shown here is derived from an EMBL/GenBank/DDBJ whole genome shotgun (WGS) entry which is preliminary data.</text>
</comment>
<evidence type="ECO:0000313" key="1">
    <source>
        <dbReference type="EMBL" id="MCZ3366189.1"/>
    </source>
</evidence>
<reference evidence="1" key="1">
    <citation type="submission" date="2022-12" db="EMBL/GenBank/DDBJ databases">
        <title>Reclassification of two methanogenic archaea species isolated from the Kolyma lowland permafrost.</title>
        <authorList>
            <person name="Trubitsyn V.E."/>
            <person name="Rivkina E.M."/>
            <person name="Shcherbakova V.A."/>
        </authorList>
    </citation>
    <scope>NUCLEOTIDE SEQUENCE</scope>
    <source>
        <strain evidence="1">M2</strain>
        <strain evidence="2">MK4</strain>
    </source>
</reference>
<evidence type="ECO:0000313" key="2">
    <source>
        <dbReference type="EMBL" id="MCZ3371583.1"/>
    </source>
</evidence>
<keyword evidence="3" id="KW-1185">Reference proteome</keyword>
<name>A0A9E4ZZP8_9EURY</name>
<gene>
    <name evidence="2" type="ORF">O3H35_02955</name>
    <name evidence="1" type="ORF">O3H54_09890</name>
</gene>
<dbReference type="EMBL" id="JAPVER010000020">
    <property type="protein sequence ID" value="MCZ3366189.1"/>
    <property type="molecule type" value="Genomic_DNA"/>
</dbReference>
<dbReference type="InterPro" id="IPR021527">
    <property type="entry name" value="DUF2795"/>
</dbReference>
<dbReference type="Proteomes" id="UP001068021">
    <property type="component" value="Unassembled WGS sequence"/>
</dbReference>